<dbReference type="Proteomes" id="UP001596052">
    <property type="component" value="Unassembled WGS sequence"/>
</dbReference>
<dbReference type="Gene3D" id="3.20.20.80">
    <property type="entry name" value="Glycosidases"/>
    <property type="match status" value="1"/>
</dbReference>
<keyword evidence="4" id="KW-1185">Reference proteome</keyword>
<reference evidence="4" key="1">
    <citation type="journal article" date="2019" name="Int. J. Syst. Evol. Microbiol.">
        <title>The Global Catalogue of Microorganisms (GCM) 10K type strain sequencing project: providing services to taxonomists for standard genome sequencing and annotation.</title>
        <authorList>
            <consortium name="The Broad Institute Genomics Platform"/>
            <consortium name="The Broad Institute Genome Sequencing Center for Infectious Disease"/>
            <person name="Wu L."/>
            <person name="Ma J."/>
        </authorList>
    </citation>
    <scope>NUCLEOTIDE SEQUENCE [LARGE SCALE GENOMIC DNA]</scope>
    <source>
        <strain evidence="4">CGMCC 4.1469</strain>
    </source>
</reference>
<feature type="signal peptide" evidence="1">
    <location>
        <begin position="1"/>
        <end position="16"/>
    </location>
</feature>
<comment type="caution">
    <text evidence="3">The sequence shown here is derived from an EMBL/GenBank/DDBJ whole genome shotgun (WGS) entry which is preliminary data.</text>
</comment>
<dbReference type="InterPro" id="IPR017853">
    <property type="entry name" value="GH"/>
</dbReference>
<feature type="chain" id="PRO_5046950245" evidence="1">
    <location>
        <begin position="17"/>
        <end position="407"/>
    </location>
</feature>
<evidence type="ECO:0000256" key="1">
    <source>
        <dbReference type="SAM" id="SignalP"/>
    </source>
</evidence>
<dbReference type="Pfam" id="PF18989">
    <property type="entry name" value="DUF5722"/>
    <property type="match status" value="1"/>
</dbReference>
<feature type="domain" description="DUF5722" evidence="2">
    <location>
        <begin position="22"/>
        <end position="407"/>
    </location>
</feature>
<evidence type="ECO:0000259" key="2">
    <source>
        <dbReference type="Pfam" id="PF18989"/>
    </source>
</evidence>
<keyword evidence="1" id="KW-0732">Signal</keyword>
<protein>
    <submittedName>
        <fullName evidence="3">DUF5722 domain-containing protein</fullName>
    </submittedName>
</protein>
<gene>
    <name evidence="3" type="ORF">ACFQDI_13225</name>
</gene>
<dbReference type="EMBL" id="JBHSMQ010000004">
    <property type="protein sequence ID" value="MFC5455820.1"/>
    <property type="molecule type" value="Genomic_DNA"/>
</dbReference>
<sequence length="407" mass="45750">MRQFLLFLFIAQIACAQNTDPFPAPPNQKGLQVQMVDDALSLGIHHAGINVNLTALYDARSKPESGDFVFNQNYLASLDRQIKPLSDKGVLVYLILIAYPSKNPAIDAVVLHPGHRKDCKFSVGAVNTTNGYLEAVISLLAEYWSGAHPEHGRVWGWIIGNEVNSHFLWNNMGPVPLETAASEYEKAFRIMHLAIRRHSQNARTYLSSDHHWSSSMHNVSSLEATPGRDFLDTFARLVRKRGDFDWHVAWHPYPEDLGNPRAWADKTVTHDDGTNKVTFKNLEVLPAHLGQPELLFKNAPRHIILSEQGFHTLLTPEGEQLQAAAYAYAWEKIQTLPTVDAFIYHRHVDHAHEGGLRLGLWRNAPNSVADPYSKKLIYELFKTAGTPGWRTAADALLPVTGLKSWHQ</sequence>
<evidence type="ECO:0000313" key="3">
    <source>
        <dbReference type="EMBL" id="MFC5455820.1"/>
    </source>
</evidence>
<accession>A0ABW0KR59</accession>
<evidence type="ECO:0000313" key="4">
    <source>
        <dbReference type="Proteomes" id="UP001596052"/>
    </source>
</evidence>
<organism evidence="3 4">
    <name type="scientific">Prosthecobacter fluviatilis</name>
    <dbReference type="NCBI Taxonomy" id="445931"/>
    <lineage>
        <taxon>Bacteria</taxon>
        <taxon>Pseudomonadati</taxon>
        <taxon>Verrucomicrobiota</taxon>
        <taxon>Verrucomicrobiia</taxon>
        <taxon>Verrucomicrobiales</taxon>
        <taxon>Verrucomicrobiaceae</taxon>
        <taxon>Prosthecobacter</taxon>
    </lineage>
</organism>
<dbReference type="SUPFAM" id="SSF51445">
    <property type="entry name" value="(Trans)glycosidases"/>
    <property type="match status" value="1"/>
</dbReference>
<name>A0ABW0KR59_9BACT</name>
<proteinExistence type="predicted"/>
<dbReference type="InterPro" id="IPR043780">
    <property type="entry name" value="DUF5722"/>
</dbReference>
<dbReference type="RefSeq" id="WP_377167271.1">
    <property type="nucleotide sequence ID" value="NZ_JBHSMQ010000004.1"/>
</dbReference>